<protein>
    <submittedName>
        <fullName evidence="4">GCN5-related N-acetyltransferase</fullName>
    </submittedName>
</protein>
<dbReference type="PROSITE" id="PS51186">
    <property type="entry name" value="GNAT"/>
    <property type="match status" value="1"/>
</dbReference>
<evidence type="ECO:0000256" key="1">
    <source>
        <dbReference type="ARBA" id="ARBA00022679"/>
    </source>
</evidence>
<sequence length="143" mass="16417">MKIIEIEWCSPEYQSALELRHDVLRGPLGLKLTAEELDGEHAQLHFAVMDKDEVVATLVARPESSGVVQFRQMAVRPDQQRSGKGTELLKHCEEKIREKGFSEIHLNARQTCLPFYEKLGYQPIGDEFEEVTLKHQKMVKKLS</sequence>
<evidence type="ECO:0000256" key="2">
    <source>
        <dbReference type="ARBA" id="ARBA00023315"/>
    </source>
</evidence>
<dbReference type="CDD" id="cd04301">
    <property type="entry name" value="NAT_SF"/>
    <property type="match status" value="1"/>
</dbReference>
<dbReference type="Pfam" id="PF13673">
    <property type="entry name" value="Acetyltransf_10"/>
    <property type="match status" value="1"/>
</dbReference>
<keyword evidence="1 4" id="KW-0808">Transferase</keyword>
<evidence type="ECO:0000259" key="3">
    <source>
        <dbReference type="PROSITE" id="PS51186"/>
    </source>
</evidence>
<keyword evidence="5" id="KW-1185">Reference proteome</keyword>
<reference evidence="4 5" key="1">
    <citation type="journal article" date="2013" name="Mar. Genomics">
        <title>Expression of sulfatases in Rhodopirellula baltica and the diversity of sulfatases in the genus Rhodopirellula.</title>
        <authorList>
            <person name="Wegner C.E."/>
            <person name="Richter-Heitmann T."/>
            <person name="Klindworth A."/>
            <person name="Klockow C."/>
            <person name="Richter M."/>
            <person name="Achstetter T."/>
            <person name="Glockner F.O."/>
            <person name="Harder J."/>
        </authorList>
    </citation>
    <scope>NUCLEOTIDE SEQUENCE [LARGE SCALE GENOMIC DNA]</scope>
    <source>
        <strain evidence="4 5">SM41</strain>
    </source>
</reference>
<dbReference type="AlphaFoldDB" id="M5UIJ4"/>
<dbReference type="PATRIC" id="fig|1263870.3.peg.2883"/>
<accession>M5UIJ4</accession>
<dbReference type="Proteomes" id="UP000011885">
    <property type="component" value="Unassembled WGS sequence"/>
</dbReference>
<dbReference type="InterPro" id="IPR000182">
    <property type="entry name" value="GNAT_dom"/>
</dbReference>
<gene>
    <name evidence="4" type="ORF">RSSM_02711</name>
</gene>
<evidence type="ECO:0000313" key="5">
    <source>
        <dbReference type="Proteomes" id="UP000011885"/>
    </source>
</evidence>
<dbReference type="SUPFAM" id="SSF55729">
    <property type="entry name" value="Acyl-CoA N-acyltransferases (Nat)"/>
    <property type="match status" value="1"/>
</dbReference>
<dbReference type="GO" id="GO:0016747">
    <property type="term" value="F:acyltransferase activity, transferring groups other than amino-acyl groups"/>
    <property type="evidence" value="ECO:0007669"/>
    <property type="project" value="InterPro"/>
</dbReference>
<organism evidence="4 5">
    <name type="scientific">Rhodopirellula sallentina SM41</name>
    <dbReference type="NCBI Taxonomy" id="1263870"/>
    <lineage>
        <taxon>Bacteria</taxon>
        <taxon>Pseudomonadati</taxon>
        <taxon>Planctomycetota</taxon>
        <taxon>Planctomycetia</taxon>
        <taxon>Pirellulales</taxon>
        <taxon>Pirellulaceae</taxon>
        <taxon>Rhodopirellula</taxon>
    </lineage>
</organism>
<dbReference type="EMBL" id="ANOH01000190">
    <property type="protein sequence ID" value="EMI55848.1"/>
    <property type="molecule type" value="Genomic_DNA"/>
</dbReference>
<dbReference type="Gene3D" id="3.40.630.30">
    <property type="match status" value="1"/>
</dbReference>
<dbReference type="InterPro" id="IPR050832">
    <property type="entry name" value="Bact_Acetyltransf"/>
</dbReference>
<keyword evidence="2" id="KW-0012">Acyltransferase</keyword>
<comment type="caution">
    <text evidence="4">The sequence shown here is derived from an EMBL/GenBank/DDBJ whole genome shotgun (WGS) entry which is preliminary data.</text>
</comment>
<dbReference type="InterPro" id="IPR016181">
    <property type="entry name" value="Acyl_CoA_acyltransferase"/>
</dbReference>
<feature type="domain" description="N-acetyltransferase" evidence="3">
    <location>
        <begin position="1"/>
        <end position="143"/>
    </location>
</feature>
<proteinExistence type="predicted"/>
<evidence type="ECO:0000313" key="4">
    <source>
        <dbReference type="EMBL" id="EMI55848.1"/>
    </source>
</evidence>
<dbReference type="RefSeq" id="WP_008678832.1">
    <property type="nucleotide sequence ID" value="NZ_ANOH01000190.1"/>
</dbReference>
<dbReference type="PANTHER" id="PTHR43877">
    <property type="entry name" value="AMINOALKYLPHOSPHONATE N-ACETYLTRANSFERASE-RELATED-RELATED"/>
    <property type="match status" value="1"/>
</dbReference>
<dbReference type="OrthoDB" id="9796171at2"/>
<name>M5UIJ4_9BACT</name>